<feature type="non-terminal residue" evidence="4">
    <location>
        <position position="1"/>
    </location>
</feature>
<accession>A0A1Y2GGF7</accession>
<evidence type="ECO:0000256" key="2">
    <source>
        <dbReference type="PROSITE-ProRule" id="PRU00192"/>
    </source>
</evidence>
<dbReference type="Gene3D" id="2.30.30.40">
    <property type="entry name" value="SH3 Domains"/>
    <property type="match status" value="1"/>
</dbReference>
<protein>
    <recommendedName>
        <fullName evidence="3">SH3 domain-containing protein</fullName>
    </recommendedName>
</protein>
<keyword evidence="5" id="KW-1185">Reference proteome</keyword>
<feature type="domain" description="SH3" evidence="3">
    <location>
        <begin position="4"/>
        <end position="62"/>
    </location>
</feature>
<reference evidence="4 5" key="1">
    <citation type="submission" date="2016-07" db="EMBL/GenBank/DDBJ databases">
        <title>Pervasive Adenine N6-methylation of Active Genes in Fungi.</title>
        <authorList>
            <consortium name="DOE Joint Genome Institute"/>
            <person name="Mondo S.J."/>
            <person name="Dannebaum R.O."/>
            <person name="Kuo R.C."/>
            <person name="Labutti K."/>
            <person name="Haridas S."/>
            <person name="Kuo A."/>
            <person name="Salamov A."/>
            <person name="Ahrendt S.R."/>
            <person name="Lipzen A."/>
            <person name="Sullivan W."/>
            <person name="Andreopoulos W.B."/>
            <person name="Clum A."/>
            <person name="Lindquist E."/>
            <person name="Daum C."/>
            <person name="Ramamoorthy G.K."/>
            <person name="Gryganskyi A."/>
            <person name="Culley D."/>
            <person name="Magnuson J.K."/>
            <person name="James T.Y."/>
            <person name="O'Malley M.A."/>
            <person name="Stajich J.E."/>
            <person name="Spatafora J.W."/>
            <person name="Visel A."/>
            <person name="Grigoriev I.V."/>
        </authorList>
    </citation>
    <scope>NUCLEOTIDE SEQUENCE [LARGE SCALE GENOMIC DNA]</scope>
    <source>
        <strain evidence="4 5">NRRL 3116</strain>
    </source>
</reference>
<sequence>TPTKPLGTYTVIDIYTPTLDDEIEMCMGDSVTILQEFDDGWCMGINNTRGDIKGVFPRHCVE</sequence>
<dbReference type="InParanoid" id="A0A1Y2GGF7"/>
<comment type="caution">
    <text evidence="4">The sequence shown here is derived from an EMBL/GenBank/DDBJ whole genome shotgun (WGS) entry which is preliminary data.</text>
</comment>
<organism evidence="4 5">
    <name type="scientific">Lobosporangium transversale</name>
    <dbReference type="NCBI Taxonomy" id="64571"/>
    <lineage>
        <taxon>Eukaryota</taxon>
        <taxon>Fungi</taxon>
        <taxon>Fungi incertae sedis</taxon>
        <taxon>Mucoromycota</taxon>
        <taxon>Mortierellomycotina</taxon>
        <taxon>Mortierellomycetes</taxon>
        <taxon>Mortierellales</taxon>
        <taxon>Mortierellaceae</taxon>
        <taxon>Lobosporangium</taxon>
    </lineage>
</organism>
<proteinExistence type="predicted"/>
<evidence type="ECO:0000259" key="3">
    <source>
        <dbReference type="PROSITE" id="PS50002"/>
    </source>
</evidence>
<dbReference type="SUPFAM" id="SSF50044">
    <property type="entry name" value="SH3-domain"/>
    <property type="match status" value="1"/>
</dbReference>
<dbReference type="OrthoDB" id="5340910at2759"/>
<dbReference type="InterPro" id="IPR001452">
    <property type="entry name" value="SH3_domain"/>
</dbReference>
<dbReference type="Proteomes" id="UP000193648">
    <property type="component" value="Unassembled WGS sequence"/>
</dbReference>
<keyword evidence="1 2" id="KW-0728">SH3 domain</keyword>
<name>A0A1Y2GGF7_9FUNG</name>
<evidence type="ECO:0000256" key="1">
    <source>
        <dbReference type="ARBA" id="ARBA00022443"/>
    </source>
</evidence>
<dbReference type="Pfam" id="PF14604">
    <property type="entry name" value="SH3_9"/>
    <property type="match status" value="1"/>
</dbReference>
<feature type="non-terminal residue" evidence="4">
    <location>
        <position position="62"/>
    </location>
</feature>
<dbReference type="AlphaFoldDB" id="A0A1Y2GGF7"/>
<evidence type="ECO:0000313" key="5">
    <source>
        <dbReference type="Proteomes" id="UP000193648"/>
    </source>
</evidence>
<dbReference type="PROSITE" id="PS50002">
    <property type="entry name" value="SH3"/>
    <property type="match status" value="1"/>
</dbReference>
<dbReference type="InterPro" id="IPR036028">
    <property type="entry name" value="SH3-like_dom_sf"/>
</dbReference>
<dbReference type="RefSeq" id="XP_021879177.1">
    <property type="nucleotide sequence ID" value="XM_022020411.1"/>
</dbReference>
<dbReference type="EMBL" id="MCFF01000031">
    <property type="protein sequence ID" value="ORZ10270.1"/>
    <property type="molecule type" value="Genomic_DNA"/>
</dbReference>
<evidence type="ECO:0000313" key="4">
    <source>
        <dbReference type="EMBL" id="ORZ10270.1"/>
    </source>
</evidence>
<dbReference type="GeneID" id="33562255"/>
<gene>
    <name evidence="4" type="ORF">BCR41DRAFT_295093</name>
</gene>